<dbReference type="EMBL" id="CP034928">
    <property type="protein sequence ID" value="QAA77329.1"/>
    <property type="molecule type" value="Genomic_DNA"/>
</dbReference>
<dbReference type="AlphaFoldDB" id="A0A410FW74"/>
<keyword evidence="5 10" id="KW-0808">Transferase</keyword>
<dbReference type="EC" id="2.1.2.5" evidence="3"/>
<dbReference type="SUPFAM" id="SSF55116">
    <property type="entry name" value="Formiminotransferase domain of formiminotransferase-cyclodeaminase"/>
    <property type="match status" value="2"/>
</dbReference>
<dbReference type="GO" id="GO:0030409">
    <property type="term" value="F:glutamate formimidoyltransferase activity"/>
    <property type="evidence" value="ECO:0007669"/>
    <property type="project" value="UniProtKB-EC"/>
</dbReference>
<feature type="domain" description="Formiminotransferase C-terminal subdomain" evidence="8">
    <location>
        <begin position="183"/>
        <end position="297"/>
    </location>
</feature>
<gene>
    <name evidence="10" type="ORF">BIP78_1563</name>
</gene>
<reference evidence="11" key="1">
    <citation type="submission" date="2018-12" db="EMBL/GenBank/DDBJ databases">
        <title>Complete genome sequence of an uncultured bacterium of the candidate phylum Bipolaricaulota.</title>
        <authorList>
            <person name="Kadnikov V.V."/>
            <person name="Mardanov A.V."/>
            <person name="Beletsky A.V."/>
            <person name="Frank Y.A."/>
            <person name="Karnachuk O.V."/>
            <person name="Ravin N.V."/>
        </authorList>
    </citation>
    <scope>NUCLEOTIDE SEQUENCE [LARGE SCALE GENOMIC DNA]</scope>
</reference>
<dbReference type="InterPro" id="IPR051623">
    <property type="entry name" value="FTCD"/>
</dbReference>
<dbReference type="Pfam" id="PF02971">
    <property type="entry name" value="FTCD"/>
    <property type="match status" value="1"/>
</dbReference>
<dbReference type="SMART" id="SM01221">
    <property type="entry name" value="FTCD"/>
    <property type="match status" value="1"/>
</dbReference>
<evidence type="ECO:0000256" key="3">
    <source>
        <dbReference type="ARBA" id="ARBA00012252"/>
    </source>
</evidence>
<dbReference type="InterPro" id="IPR022384">
    <property type="entry name" value="FormiminoTrfase_cat_dom_sf"/>
</dbReference>
<proteinExistence type="predicted"/>
<protein>
    <recommendedName>
        <fullName evidence="3">glutamate formimidoyltransferase</fullName>
        <ecNumber evidence="3">2.1.2.5</ecNumber>
    </recommendedName>
</protein>
<keyword evidence="7" id="KW-0290">Folate-binding</keyword>
<name>A0A410FW74_BIPS1</name>
<evidence type="ECO:0000256" key="1">
    <source>
        <dbReference type="ARBA" id="ARBA00004496"/>
    </source>
</evidence>
<evidence type="ECO:0000256" key="7">
    <source>
        <dbReference type="ARBA" id="ARBA00022954"/>
    </source>
</evidence>
<dbReference type="UniPathway" id="UPA00379">
    <property type="reaction ID" value="UER00555"/>
</dbReference>
<dbReference type="Proteomes" id="UP000287233">
    <property type="component" value="Chromosome"/>
</dbReference>
<dbReference type="GO" id="GO:0005737">
    <property type="term" value="C:cytoplasm"/>
    <property type="evidence" value="ECO:0007669"/>
    <property type="project" value="UniProtKB-SubCell"/>
</dbReference>
<dbReference type="GO" id="GO:0019557">
    <property type="term" value="P:L-histidine catabolic process to glutamate and formate"/>
    <property type="evidence" value="ECO:0007669"/>
    <property type="project" value="UniProtKB-UniPathway"/>
</dbReference>
<sequence>MRGTRLVESVPNVSEGRDRSAIEAMAGAMQEVPGVRLLDIQSDPDHHRTVFTLVGDPDSVAEAILRLFAAAVPRIDLRLHRGEHPRMGAVDVVPFVPVRGVTMADCVALARRVGHEVWKRFRIPVYLYEEAASRPERRDLAEIRRGEFEGFAEKIRAEAWAPDFGERAVHPTAGVAAVGAREFLIAFNVNLGTADLQVAKAVAKAVRGSSGGLRYVKALGVALEDRGIVQVSMNLTNYKQTPLARTLELVRLEAARHGVPVVGTEIVGLVPEDALVQAAAHYLCLERFSSDLILERRLDSIPSD</sequence>
<accession>A0A410FW74</accession>
<evidence type="ECO:0000256" key="4">
    <source>
        <dbReference type="ARBA" id="ARBA00022490"/>
    </source>
</evidence>
<dbReference type="GO" id="GO:0005542">
    <property type="term" value="F:folic acid binding"/>
    <property type="evidence" value="ECO:0007669"/>
    <property type="project" value="UniProtKB-KW"/>
</dbReference>
<dbReference type="GO" id="GO:0019556">
    <property type="term" value="P:L-histidine catabolic process to glutamate and formamide"/>
    <property type="evidence" value="ECO:0007669"/>
    <property type="project" value="UniProtKB-UniPathway"/>
</dbReference>
<evidence type="ECO:0000256" key="6">
    <source>
        <dbReference type="ARBA" id="ARBA00022808"/>
    </source>
</evidence>
<dbReference type="Gene3D" id="3.30.70.670">
    <property type="entry name" value="Formiminotransferase, C-terminal subdomain"/>
    <property type="match status" value="1"/>
</dbReference>
<dbReference type="SMART" id="SM01222">
    <property type="entry name" value="FTCD_N"/>
    <property type="match status" value="1"/>
</dbReference>
<dbReference type="PANTHER" id="PTHR12234">
    <property type="entry name" value="FORMIMINOTRANSFERASE-CYCLODEAMINASE"/>
    <property type="match status" value="1"/>
</dbReference>
<dbReference type="NCBIfam" id="TIGR02024">
    <property type="entry name" value="FtcD"/>
    <property type="match status" value="1"/>
</dbReference>
<dbReference type="Pfam" id="PF07837">
    <property type="entry name" value="FTCD_N"/>
    <property type="match status" value="1"/>
</dbReference>
<evidence type="ECO:0000256" key="5">
    <source>
        <dbReference type="ARBA" id="ARBA00022679"/>
    </source>
</evidence>
<evidence type="ECO:0000313" key="10">
    <source>
        <dbReference type="EMBL" id="QAA77329.1"/>
    </source>
</evidence>
<organism evidence="10 11">
    <name type="scientific">Bipolaricaulis sibiricus</name>
    <dbReference type="NCBI Taxonomy" id="2501609"/>
    <lineage>
        <taxon>Bacteria</taxon>
        <taxon>Candidatus Bipolaricaulota</taxon>
        <taxon>Candidatus Bipolaricaulia</taxon>
        <taxon>Candidatus Bipolaricaulales</taxon>
        <taxon>Candidatus Bipolaricaulaceae</taxon>
        <taxon>Candidatus Bipolaricaulis</taxon>
    </lineage>
</organism>
<feature type="domain" description="Formiminotransferase N-terminal subdomain" evidence="9">
    <location>
        <begin position="5"/>
        <end position="182"/>
    </location>
</feature>
<dbReference type="PANTHER" id="PTHR12234:SF8">
    <property type="entry name" value="FORMIMINOTRANSFERASE-CYCLODEAMINASE"/>
    <property type="match status" value="1"/>
</dbReference>
<evidence type="ECO:0000259" key="8">
    <source>
        <dbReference type="SMART" id="SM01221"/>
    </source>
</evidence>
<dbReference type="Gene3D" id="3.30.990.10">
    <property type="entry name" value="Formiminotransferase, N-terminal subdomain"/>
    <property type="match status" value="1"/>
</dbReference>
<comment type="subcellular location">
    <subcellularLocation>
        <location evidence="1">Cytoplasm</location>
    </subcellularLocation>
</comment>
<dbReference type="InterPro" id="IPR004227">
    <property type="entry name" value="Formiminotransferase_cat"/>
</dbReference>
<dbReference type="InterPro" id="IPR012886">
    <property type="entry name" value="Formiminotransferase_N"/>
</dbReference>
<evidence type="ECO:0000256" key="2">
    <source>
        <dbReference type="ARBA" id="ARBA00005082"/>
    </source>
</evidence>
<dbReference type="KEGG" id="bih:BIP78_1563"/>
<keyword evidence="4" id="KW-0963">Cytoplasm</keyword>
<evidence type="ECO:0000259" key="9">
    <source>
        <dbReference type="SMART" id="SM01222"/>
    </source>
</evidence>
<dbReference type="InterPro" id="IPR037064">
    <property type="entry name" value="Formiminotransferase_N_sf"/>
</dbReference>
<evidence type="ECO:0000313" key="11">
    <source>
        <dbReference type="Proteomes" id="UP000287233"/>
    </source>
</evidence>
<dbReference type="InterPro" id="IPR037070">
    <property type="entry name" value="Formiminotransferase_C_sf"/>
</dbReference>
<keyword evidence="6" id="KW-0369">Histidine metabolism</keyword>
<dbReference type="InterPro" id="IPR013802">
    <property type="entry name" value="Formiminotransferase_C"/>
</dbReference>
<comment type="pathway">
    <text evidence="2">Amino-acid degradation; L-histidine degradation into L-glutamate; L-glutamate from N-formimidoyl-L-glutamate (transferase route): step 1/1.</text>
</comment>